<reference evidence="2 3" key="1">
    <citation type="journal article" date="2011" name="Mol. Biol. Evol.">
        <title>Comparative genomic analysis of fruiting body formation in Myxococcales.</title>
        <authorList>
            <person name="Huntley S."/>
            <person name="Hamann N."/>
            <person name="Wegener-Feldbrugge S."/>
            <person name="Treuner-Lange A."/>
            <person name="Kube M."/>
            <person name="Reinhardt R."/>
            <person name="Klages S."/>
            <person name="Muller R."/>
            <person name="Ronning C.M."/>
            <person name="Nierman W.C."/>
            <person name="Sogaard-Andersen L."/>
        </authorList>
    </citation>
    <scope>NUCLEOTIDE SEQUENCE [LARGE SCALE GENOMIC DNA]</scope>
    <source>
        <strain evidence="2 3">DW4/3-1</strain>
    </source>
</reference>
<proteinExistence type="predicted"/>
<feature type="compositionally biased region" description="Basic and acidic residues" evidence="1">
    <location>
        <begin position="1"/>
        <end position="10"/>
    </location>
</feature>
<evidence type="ECO:0000256" key="1">
    <source>
        <dbReference type="SAM" id="MobiDB-lite"/>
    </source>
</evidence>
<gene>
    <name evidence="2" type="ordered locus">STAUR_5092</name>
</gene>
<organism evidence="2 3">
    <name type="scientific">Stigmatella aurantiaca (strain DW4/3-1)</name>
    <dbReference type="NCBI Taxonomy" id="378806"/>
    <lineage>
        <taxon>Bacteria</taxon>
        <taxon>Pseudomonadati</taxon>
        <taxon>Myxococcota</taxon>
        <taxon>Myxococcia</taxon>
        <taxon>Myxococcales</taxon>
        <taxon>Cystobacterineae</taxon>
        <taxon>Archangiaceae</taxon>
        <taxon>Stigmatella</taxon>
    </lineage>
</organism>
<evidence type="ECO:0000313" key="2">
    <source>
        <dbReference type="EMBL" id="ADO72864.1"/>
    </source>
</evidence>
<feature type="region of interest" description="Disordered" evidence="1">
    <location>
        <begin position="1"/>
        <end position="29"/>
    </location>
</feature>
<accession>E3FI74</accession>
<evidence type="ECO:0000313" key="3">
    <source>
        <dbReference type="Proteomes" id="UP000001351"/>
    </source>
</evidence>
<keyword evidence="3" id="KW-1185">Reference proteome</keyword>
<dbReference type="STRING" id="378806.STAUR_5092"/>
<dbReference type="EMBL" id="CP002271">
    <property type="protein sequence ID" value="ADO72864.1"/>
    <property type="molecule type" value="Genomic_DNA"/>
</dbReference>
<name>E3FI74_STIAD</name>
<protein>
    <submittedName>
        <fullName evidence="2">Uncharacterized protein</fullName>
    </submittedName>
</protein>
<dbReference type="AlphaFoldDB" id="E3FI74"/>
<dbReference type="HOGENOM" id="CLU_2572206_0_0_7"/>
<dbReference type="KEGG" id="sur:STAUR_5092"/>
<sequence length="81" mass="8959">MVLLEKKRTADGFQAGRASSKGDEPTGQKMMQKNLWAVEQGRNIQPLSSGGGAGPRLWIFLHDFSDHGLFWSRGSESRPSK</sequence>
<dbReference type="Proteomes" id="UP000001351">
    <property type="component" value="Chromosome"/>
</dbReference>